<comment type="caution">
    <text evidence="3">The sequence shown here is derived from an EMBL/GenBank/DDBJ whole genome shotgun (WGS) entry which is preliminary data.</text>
</comment>
<evidence type="ECO:0000313" key="4">
    <source>
        <dbReference type="Proteomes" id="UP001652432"/>
    </source>
</evidence>
<dbReference type="PRINTS" id="PR00081">
    <property type="entry name" value="GDHRDH"/>
</dbReference>
<keyword evidence="2" id="KW-0560">Oxidoreductase</keyword>
<evidence type="ECO:0000313" key="3">
    <source>
        <dbReference type="EMBL" id="MCU6744740.1"/>
    </source>
</evidence>
<dbReference type="CDD" id="cd05233">
    <property type="entry name" value="SDR_c"/>
    <property type="match status" value="1"/>
</dbReference>
<name>A0ABT2T3G3_9FIRM</name>
<keyword evidence="4" id="KW-1185">Reference proteome</keyword>
<proteinExistence type="inferred from homology"/>
<dbReference type="EMBL" id="JAOQKJ010000007">
    <property type="protein sequence ID" value="MCU6744740.1"/>
    <property type="molecule type" value="Genomic_DNA"/>
</dbReference>
<comment type="similarity">
    <text evidence="1">Belongs to the short-chain dehydrogenases/reductases (SDR) family.</text>
</comment>
<reference evidence="3 4" key="1">
    <citation type="journal article" date="2021" name="ISME Commun">
        <title>Automated analysis of genomic sequences facilitates high-throughput and comprehensive description of bacteria.</title>
        <authorList>
            <person name="Hitch T.C.A."/>
        </authorList>
    </citation>
    <scope>NUCLEOTIDE SEQUENCE [LARGE SCALE GENOMIC DNA]</scope>
    <source>
        <strain evidence="3 4">Sanger_18</strain>
    </source>
</reference>
<dbReference type="PRINTS" id="PR00080">
    <property type="entry name" value="SDRFAMILY"/>
</dbReference>
<dbReference type="SUPFAM" id="SSF51735">
    <property type="entry name" value="NAD(P)-binding Rossmann-fold domains"/>
    <property type="match status" value="1"/>
</dbReference>
<dbReference type="Pfam" id="PF13561">
    <property type="entry name" value="adh_short_C2"/>
    <property type="match status" value="1"/>
</dbReference>
<protein>
    <submittedName>
        <fullName evidence="3">SDR family oxidoreductase</fullName>
    </submittedName>
</protein>
<dbReference type="PANTHER" id="PTHR42760">
    <property type="entry name" value="SHORT-CHAIN DEHYDROGENASES/REDUCTASES FAMILY MEMBER"/>
    <property type="match status" value="1"/>
</dbReference>
<evidence type="ECO:0000256" key="1">
    <source>
        <dbReference type="ARBA" id="ARBA00006484"/>
    </source>
</evidence>
<dbReference type="Gene3D" id="3.40.50.720">
    <property type="entry name" value="NAD(P)-binding Rossmann-like Domain"/>
    <property type="match status" value="1"/>
</dbReference>
<evidence type="ECO:0000256" key="2">
    <source>
        <dbReference type="ARBA" id="ARBA00023002"/>
    </source>
</evidence>
<dbReference type="InterPro" id="IPR036291">
    <property type="entry name" value="NAD(P)-bd_dom_sf"/>
</dbReference>
<sequence length="273" mass="29772">MESRRRVALITGANRGVGKGIALAFAEKGYDLFLAHYGEPEKAQEVIEEIQKRFGREVHTYDCNLAVAAEVEDLFRAAVDAYGEIDVLMSNAGVGLEKYLTYTTIREMDNIYQTNYRAGIYLATMVANHMKEKKIRGSILFTASTRGSFEVHPDDALYGGMKAALHRSAQSLAREFAPYGIRVNTISPGCIDVNPQGHKDGSYDQQMQEIPLGRIGRGEDIGYAAVFLSSEEASFITGINLYVDGGINCGRNIGLDNPYNPAGIKGSGVGVLD</sequence>
<dbReference type="InterPro" id="IPR002347">
    <property type="entry name" value="SDR_fam"/>
</dbReference>
<dbReference type="PANTHER" id="PTHR42760:SF133">
    <property type="entry name" value="3-OXOACYL-[ACYL-CARRIER-PROTEIN] REDUCTASE"/>
    <property type="match status" value="1"/>
</dbReference>
<dbReference type="Proteomes" id="UP001652432">
    <property type="component" value="Unassembled WGS sequence"/>
</dbReference>
<gene>
    <name evidence="3" type="ORF">OCV77_09555</name>
</gene>
<organism evidence="3 4">
    <name type="scientific">Suilimivivens aceti</name>
    <dbReference type="NCBI Taxonomy" id="2981774"/>
    <lineage>
        <taxon>Bacteria</taxon>
        <taxon>Bacillati</taxon>
        <taxon>Bacillota</taxon>
        <taxon>Clostridia</taxon>
        <taxon>Lachnospirales</taxon>
        <taxon>Lachnospiraceae</taxon>
        <taxon>Suilimivivens</taxon>
    </lineage>
</organism>
<dbReference type="RefSeq" id="WP_262574834.1">
    <property type="nucleotide sequence ID" value="NZ_JAOQKJ010000007.1"/>
</dbReference>
<accession>A0ABT2T3G3</accession>